<dbReference type="Proteomes" id="UP000277204">
    <property type="component" value="Unassembled WGS sequence"/>
</dbReference>
<dbReference type="AlphaFoldDB" id="A0A183MI06"/>
<dbReference type="SUPFAM" id="SSF56219">
    <property type="entry name" value="DNase I-like"/>
    <property type="match status" value="1"/>
</dbReference>
<dbReference type="Gene3D" id="3.60.10.10">
    <property type="entry name" value="Endonuclease/exonuclease/phosphatase"/>
    <property type="match status" value="1"/>
</dbReference>
<sequence length="115" mass="13582">MKETGRFDQTVTKMSRYKLSVLGISETHRNQAQQKTLESGEMMLYSDHEEENASHIQEVGVMLYKQPRKTHIEWEQHGSRLIKVSFKTKKEEITMNVIQCHVPTNDNNEEDERQF</sequence>
<accession>A0A183MI06</accession>
<protein>
    <submittedName>
        <fullName evidence="1">Uncharacterized protein</fullName>
    </submittedName>
</protein>
<dbReference type="EMBL" id="UZAI01016980">
    <property type="protein sequence ID" value="VDP18902.1"/>
    <property type="molecule type" value="Genomic_DNA"/>
</dbReference>
<gene>
    <name evidence="1" type="ORF">SMRZ_LOCUS15681</name>
</gene>
<proteinExistence type="predicted"/>
<keyword evidence="2" id="KW-1185">Reference proteome</keyword>
<dbReference type="InterPro" id="IPR036691">
    <property type="entry name" value="Endo/exonu/phosph_ase_sf"/>
</dbReference>
<evidence type="ECO:0000313" key="2">
    <source>
        <dbReference type="Proteomes" id="UP000277204"/>
    </source>
</evidence>
<organism evidence="1 2">
    <name type="scientific">Schistosoma margrebowiei</name>
    <dbReference type="NCBI Taxonomy" id="48269"/>
    <lineage>
        <taxon>Eukaryota</taxon>
        <taxon>Metazoa</taxon>
        <taxon>Spiralia</taxon>
        <taxon>Lophotrochozoa</taxon>
        <taxon>Platyhelminthes</taxon>
        <taxon>Trematoda</taxon>
        <taxon>Digenea</taxon>
        <taxon>Strigeidida</taxon>
        <taxon>Schistosomatoidea</taxon>
        <taxon>Schistosomatidae</taxon>
        <taxon>Schistosoma</taxon>
    </lineage>
</organism>
<reference evidence="1 2" key="1">
    <citation type="submission" date="2018-11" db="EMBL/GenBank/DDBJ databases">
        <authorList>
            <consortium name="Pathogen Informatics"/>
        </authorList>
    </citation>
    <scope>NUCLEOTIDE SEQUENCE [LARGE SCALE GENOMIC DNA]</scope>
    <source>
        <strain evidence="1 2">Zambia</strain>
    </source>
</reference>
<evidence type="ECO:0000313" key="1">
    <source>
        <dbReference type="EMBL" id="VDP18902.1"/>
    </source>
</evidence>
<name>A0A183MI06_9TREM</name>